<reference evidence="3 4" key="1">
    <citation type="journal article" date="2016" name="Mol. Biol. Evol.">
        <title>Comparative Genomics of Early-Diverging Mushroom-Forming Fungi Provides Insights into the Origins of Lignocellulose Decay Capabilities.</title>
        <authorList>
            <person name="Nagy L.G."/>
            <person name="Riley R."/>
            <person name="Tritt A."/>
            <person name="Adam C."/>
            <person name="Daum C."/>
            <person name="Floudas D."/>
            <person name="Sun H."/>
            <person name="Yadav J.S."/>
            <person name="Pangilinan J."/>
            <person name="Larsson K.H."/>
            <person name="Matsuura K."/>
            <person name="Barry K."/>
            <person name="Labutti K."/>
            <person name="Kuo R."/>
            <person name="Ohm R.A."/>
            <person name="Bhattacharya S.S."/>
            <person name="Shirouzu T."/>
            <person name="Yoshinaga Y."/>
            <person name="Martin F.M."/>
            <person name="Grigoriev I.V."/>
            <person name="Hibbett D.S."/>
        </authorList>
    </citation>
    <scope>NUCLEOTIDE SEQUENCE [LARGE SCALE GENOMIC DNA]</scope>
    <source>
        <strain evidence="3 4">HHB9708</strain>
    </source>
</reference>
<proteinExistence type="predicted"/>
<evidence type="ECO:0000313" key="4">
    <source>
        <dbReference type="Proteomes" id="UP000076722"/>
    </source>
</evidence>
<sequence>PNEKWAVDGHEKLSFMGYDIYGIRDYWGKIHAYYVVPNARNEYAVEYLYLNAIEGSARMPLTVTSDKGTETGRLYARQKALRAAMDPDLDLDLVPAHTFVKSVRNIVIERSWRQFLEKSGRNMLQWWAREVEISGYQADDRTQRALVDWIWVPLIQQEVNKYIEGFNDRPIRRQPEKNGPSGASHNKSYRHPELFGGSDQLIPVNPRLIDLLLADHPGEEATQFFPPWFHELALEAYRRVGSPELSFMQAWSTFRLM</sequence>
<name>A0A164TA68_9AGAM</name>
<dbReference type="InterPro" id="IPR058913">
    <property type="entry name" value="Integrase_dom_put"/>
</dbReference>
<feature type="domain" description="Integrase core" evidence="2">
    <location>
        <begin position="1"/>
        <end position="176"/>
    </location>
</feature>
<accession>A0A164TA68</accession>
<feature type="non-terminal residue" evidence="3">
    <location>
        <position position="1"/>
    </location>
</feature>
<dbReference type="STRING" id="1314777.A0A164TA68"/>
<dbReference type="AlphaFoldDB" id="A0A164TA68"/>
<keyword evidence="4" id="KW-1185">Reference proteome</keyword>
<organism evidence="3 4">
    <name type="scientific">Sistotremastrum niveocremeum HHB9708</name>
    <dbReference type="NCBI Taxonomy" id="1314777"/>
    <lineage>
        <taxon>Eukaryota</taxon>
        <taxon>Fungi</taxon>
        <taxon>Dikarya</taxon>
        <taxon>Basidiomycota</taxon>
        <taxon>Agaricomycotina</taxon>
        <taxon>Agaricomycetes</taxon>
        <taxon>Sistotremastrales</taxon>
        <taxon>Sistotremastraceae</taxon>
        <taxon>Sertulicium</taxon>
        <taxon>Sertulicium niveocremeum</taxon>
    </lineage>
</organism>
<dbReference type="PANTHER" id="PTHR46177">
    <property type="entry name" value="INTEGRASE CATALYTIC DOMAIN-CONTAINING PROTEIN"/>
    <property type="match status" value="1"/>
</dbReference>
<dbReference type="OrthoDB" id="5392716at2759"/>
<feature type="non-terminal residue" evidence="3">
    <location>
        <position position="257"/>
    </location>
</feature>
<protein>
    <recommendedName>
        <fullName evidence="2">Integrase core domain-containing protein</fullName>
    </recommendedName>
</protein>
<dbReference type="PANTHER" id="PTHR46177:SF1">
    <property type="entry name" value="INTEGRASE CATALYTIC DOMAIN-CONTAINING PROTEIN"/>
    <property type="match status" value="1"/>
</dbReference>
<dbReference type="Proteomes" id="UP000076722">
    <property type="component" value="Unassembled WGS sequence"/>
</dbReference>
<gene>
    <name evidence="3" type="ORF">SISNIDRAFT_401499</name>
</gene>
<dbReference type="Pfam" id="PF24764">
    <property type="entry name" value="rva_4"/>
    <property type="match status" value="1"/>
</dbReference>
<dbReference type="EMBL" id="KV419411">
    <property type="protein sequence ID" value="KZS92199.1"/>
    <property type="molecule type" value="Genomic_DNA"/>
</dbReference>
<feature type="region of interest" description="Disordered" evidence="1">
    <location>
        <begin position="170"/>
        <end position="189"/>
    </location>
</feature>
<evidence type="ECO:0000313" key="3">
    <source>
        <dbReference type="EMBL" id="KZS92199.1"/>
    </source>
</evidence>
<evidence type="ECO:0000256" key="1">
    <source>
        <dbReference type="SAM" id="MobiDB-lite"/>
    </source>
</evidence>
<evidence type="ECO:0000259" key="2">
    <source>
        <dbReference type="Pfam" id="PF24764"/>
    </source>
</evidence>